<dbReference type="PROSITE" id="PS51186">
    <property type="entry name" value="GNAT"/>
    <property type="match status" value="1"/>
</dbReference>
<gene>
    <name evidence="3" type="ORF">RDB_LOCUS47429</name>
</gene>
<dbReference type="PANTHER" id="PTHR13170">
    <property type="entry name" value="O-GLCNACASE"/>
    <property type="match status" value="1"/>
</dbReference>
<dbReference type="GO" id="GO:0009100">
    <property type="term" value="P:glycoprotein metabolic process"/>
    <property type="evidence" value="ECO:0007669"/>
    <property type="project" value="TreeGrafter"/>
</dbReference>
<sequence>MLRRSIVRQFGGISHPRQPPGFIRLLTLEGSQRRPPIDFISKSPSLGSKSPSSSSNHKPGDEHEGPISDAEWELRAASPLRKIMTYTVRPATPADRPILSRICLLTGDAGQSAEGQYHYPELLGLVYAEPYVVVSPWFGFVLVDDESGDVVGYILGTPDTREFERNIEKEWYNGLREKYTKDPYPQGSTDADKYAINLIHKPDTAPEEVISVSQAHIHIDLLPVAQGKGWGTKLIGKAVEYLKEQGSGSLFVGIDSRNAGARSFYLAIGFEGVTTSHGEYFRLGFEKWRY</sequence>
<evidence type="ECO:0000259" key="2">
    <source>
        <dbReference type="PROSITE" id="PS51186"/>
    </source>
</evidence>
<dbReference type="PANTHER" id="PTHR13170:SF16">
    <property type="entry name" value="PROTEIN O-GLCNACASE"/>
    <property type="match status" value="1"/>
</dbReference>
<dbReference type="AlphaFoldDB" id="A0A8H3DW33"/>
<proteinExistence type="predicted"/>
<dbReference type="InterPro" id="IPR051822">
    <property type="entry name" value="Glycosyl_Hydrolase_84"/>
</dbReference>
<dbReference type="InterPro" id="IPR016181">
    <property type="entry name" value="Acyl_CoA_acyltransferase"/>
</dbReference>
<feature type="compositionally biased region" description="Low complexity" evidence="1">
    <location>
        <begin position="41"/>
        <end position="55"/>
    </location>
</feature>
<dbReference type="GO" id="GO:0016747">
    <property type="term" value="F:acyltransferase activity, transferring groups other than amino-acyl groups"/>
    <property type="evidence" value="ECO:0007669"/>
    <property type="project" value="InterPro"/>
</dbReference>
<comment type="caution">
    <text evidence="3">The sequence shown here is derived from an EMBL/GenBank/DDBJ whole genome shotgun (WGS) entry which is preliminary data.</text>
</comment>
<feature type="region of interest" description="Disordered" evidence="1">
    <location>
        <begin position="34"/>
        <end position="66"/>
    </location>
</feature>
<name>A0A8H3DW33_9AGAM</name>
<dbReference type="SUPFAM" id="SSF55729">
    <property type="entry name" value="Acyl-CoA N-acyltransferases (Nat)"/>
    <property type="match status" value="1"/>
</dbReference>
<protein>
    <recommendedName>
        <fullName evidence="2">N-acetyltransferase domain-containing protein</fullName>
    </recommendedName>
</protein>
<evidence type="ECO:0000256" key="1">
    <source>
        <dbReference type="SAM" id="MobiDB-lite"/>
    </source>
</evidence>
<accession>A0A8H3DW33</accession>
<reference evidence="3" key="1">
    <citation type="submission" date="2021-01" db="EMBL/GenBank/DDBJ databases">
        <authorList>
            <person name="Kaushik A."/>
        </authorList>
    </citation>
    <scope>NUCLEOTIDE SEQUENCE</scope>
    <source>
        <strain evidence="3">AG5</strain>
    </source>
</reference>
<evidence type="ECO:0000313" key="3">
    <source>
        <dbReference type="EMBL" id="CAE7110033.1"/>
    </source>
</evidence>
<dbReference type="EMBL" id="CAJNJQ010000935">
    <property type="protein sequence ID" value="CAE7110033.1"/>
    <property type="molecule type" value="Genomic_DNA"/>
</dbReference>
<dbReference type="Pfam" id="PF00583">
    <property type="entry name" value="Acetyltransf_1"/>
    <property type="match status" value="1"/>
</dbReference>
<evidence type="ECO:0000313" key="4">
    <source>
        <dbReference type="Proteomes" id="UP000663827"/>
    </source>
</evidence>
<organism evidence="3 4">
    <name type="scientific">Rhizoctonia solani</name>
    <dbReference type="NCBI Taxonomy" id="456999"/>
    <lineage>
        <taxon>Eukaryota</taxon>
        <taxon>Fungi</taxon>
        <taxon>Dikarya</taxon>
        <taxon>Basidiomycota</taxon>
        <taxon>Agaricomycotina</taxon>
        <taxon>Agaricomycetes</taxon>
        <taxon>Cantharellales</taxon>
        <taxon>Ceratobasidiaceae</taxon>
        <taxon>Rhizoctonia</taxon>
    </lineage>
</organism>
<dbReference type="Gene3D" id="3.40.630.30">
    <property type="match status" value="1"/>
</dbReference>
<feature type="domain" description="N-acetyltransferase" evidence="2">
    <location>
        <begin position="86"/>
        <end position="290"/>
    </location>
</feature>
<dbReference type="InterPro" id="IPR000182">
    <property type="entry name" value="GNAT_dom"/>
</dbReference>
<dbReference type="CDD" id="cd04301">
    <property type="entry name" value="NAT_SF"/>
    <property type="match status" value="1"/>
</dbReference>
<dbReference type="Proteomes" id="UP000663827">
    <property type="component" value="Unassembled WGS sequence"/>
</dbReference>
<dbReference type="GO" id="GO:0016231">
    <property type="term" value="F:beta-N-acetylglucosaminidase activity"/>
    <property type="evidence" value="ECO:0007669"/>
    <property type="project" value="TreeGrafter"/>
</dbReference>